<sequence length="96" mass="10145">MSTLTKRDAIDAALSVADDVAHGRLDPRALQQQAVSECRELFGTVIGDGDALWALHADVARQAVGLGALSPDELREWAAVLDHRTGAPAKPPAPPR</sequence>
<accession>A0A2A2ZLL6</accession>
<gene>
    <name evidence="1" type="ORF">CKJ66_08400</name>
</gene>
<dbReference type="EMBL" id="NSFD01000010">
    <property type="protein sequence ID" value="PBA27283.1"/>
    <property type="molecule type" value="Genomic_DNA"/>
</dbReference>
<organism evidence="1 2">
    <name type="scientific">Mycobacterium avium</name>
    <dbReference type="NCBI Taxonomy" id="1764"/>
    <lineage>
        <taxon>Bacteria</taxon>
        <taxon>Bacillati</taxon>
        <taxon>Actinomycetota</taxon>
        <taxon>Actinomycetes</taxon>
        <taxon>Mycobacteriales</taxon>
        <taxon>Mycobacteriaceae</taxon>
        <taxon>Mycobacterium</taxon>
        <taxon>Mycobacterium avium complex (MAC)</taxon>
    </lineage>
</organism>
<name>A0A2A2ZLL6_MYCAV</name>
<comment type="caution">
    <text evidence="1">The sequence shown here is derived from an EMBL/GenBank/DDBJ whole genome shotgun (WGS) entry which is preliminary data.</text>
</comment>
<dbReference type="AlphaFoldDB" id="A0A2A2ZLL6"/>
<keyword evidence="1" id="KW-0966">Cell projection</keyword>
<dbReference type="Proteomes" id="UP000217768">
    <property type="component" value="Unassembled WGS sequence"/>
</dbReference>
<evidence type="ECO:0000313" key="1">
    <source>
        <dbReference type="EMBL" id="PBA27283.1"/>
    </source>
</evidence>
<protein>
    <submittedName>
        <fullName evidence="1">Flagellar hook-length control protein</fullName>
    </submittedName>
</protein>
<keyword evidence="1" id="KW-0969">Cilium</keyword>
<reference evidence="1 2" key="1">
    <citation type="submission" date="2017-08" db="EMBL/GenBank/DDBJ databases">
        <title>Phylogenetic analysis of Mycobacterium avium complex whole genomes.</title>
        <authorList>
            <person name="Caverly L.J."/>
            <person name="Spilker T."/>
            <person name="Lipuma J."/>
        </authorList>
    </citation>
    <scope>NUCLEOTIDE SEQUENCE [LARGE SCALE GENOMIC DNA]</scope>
    <source>
        <strain evidence="1 2">FLAC0165</strain>
    </source>
</reference>
<proteinExistence type="predicted"/>
<keyword evidence="1" id="KW-0282">Flagellum</keyword>
<dbReference type="RefSeq" id="WP_050594533.1">
    <property type="nucleotide sequence ID" value="NZ_NSEY01000011.1"/>
</dbReference>
<evidence type="ECO:0000313" key="2">
    <source>
        <dbReference type="Proteomes" id="UP000217768"/>
    </source>
</evidence>